<feature type="region of interest" description="Disordered" evidence="3">
    <location>
        <begin position="1"/>
        <end position="68"/>
    </location>
</feature>
<dbReference type="AlphaFoldDB" id="A0AAE0N0Q3"/>
<dbReference type="InterPro" id="IPR007219">
    <property type="entry name" value="XnlR_reg_dom"/>
</dbReference>
<proteinExistence type="predicted"/>
<dbReference type="Proteomes" id="UP001285441">
    <property type="component" value="Unassembled WGS sequence"/>
</dbReference>
<dbReference type="PROSITE" id="PS50048">
    <property type="entry name" value="ZN2_CY6_FUNGAL_2"/>
    <property type="match status" value="1"/>
</dbReference>
<keyword evidence="2" id="KW-0539">Nucleus</keyword>
<gene>
    <name evidence="5" type="ORF">B0H63DRAFT_405488</name>
</gene>
<dbReference type="GO" id="GO:0006351">
    <property type="term" value="P:DNA-templated transcription"/>
    <property type="evidence" value="ECO:0007669"/>
    <property type="project" value="InterPro"/>
</dbReference>
<name>A0AAE0N0Q3_9PEZI</name>
<feature type="domain" description="Zn(2)-C6 fungal-type" evidence="4">
    <location>
        <begin position="76"/>
        <end position="107"/>
    </location>
</feature>
<dbReference type="PANTHER" id="PTHR47256:SF1">
    <property type="entry name" value="ZN(II)2CYS6 TRANSCRIPTION FACTOR (EUROFUNG)"/>
    <property type="match status" value="1"/>
</dbReference>
<dbReference type="CDD" id="cd12148">
    <property type="entry name" value="fungal_TF_MHR"/>
    <property type="match status" value="1"/>
</dbReference>
<dbReference type="EMBL" id="JAULSW010000012">
    <property type="protein sequence ID" value="KAK3366417.1"/>
    <property type="molecule type" value="Genomic_DNA"/>
</dbReference>
<dbReference type="PANTHER" id="PTHR47256">
    <property type="entry name" value="ZN(II)2CYS6 TRANSCRIPTION FACTOR (EUROFUNG)-RELATED"/>
    <property type="match status" value="1"/>
</dbReference>
<dbReference type="Pfam" id="PF04082">
    <property type="entry name" value="Fungal_trans"/>
    <property type="match status" value="1"/>
</dbReference>
<feature type="compositionally biased region" description="Pro residues" evidence="3">
    <location>
        <begin position="1"/>
        <end position="19"/>
    </location>
</feature>
<dbReference type="InterPro" id="IPR036864">
    <property type="entry name" value="Zn2-C6_fun-type_DNA-bd_sf"/>
</dbReference>
<dbReference type="InterPro" id="IPR053187">
    <property type="entry name" value="Notoamide_regulator"/>
</dbReference>
<dbReference type="SUPFAM" id="SSF57701">
    <property type="entry name" value="Zn2/Cys6 DNA-binding domain"/>
    <property type="match status" value="1"/>
</dbReference>
<accession>A0AAE0N0Q3</accession>
<evidence type="ECO:0000259" key="4">
    <source>
        <dbReference type="PROSITE" id="PS50048"/>
    </source>
</evidence>
<keyword evidence="6" id="KW-1185">Reference proteome</keyword>
<keyword evidence="1" id="KW-0479">Metal-binding</keyword>
<protein>
    <recommendedName>
        <fullName evidence="4">Zn(2)-C6 fungal-type domain-containing protein</fullName>
    </recommendedName>
</protein>
<reference evidence="5" key="2">
    <citation type="submission" date="2023-06" db="EMBL/GenBank/DDBJ databases">
        <authorList>
            <consortium name="Lawrence Berkeley National Laboratory"/>
            <person name="Haridas S."/>
            <person name="Hensen N."/>
            <person name="Bonometti L."/>
            <person name="Westerberg I."/>
            <person name="Brannstrom I.O."/>
            <person name="Guillou S."/>
            <person name="Cros-Aarteil S."/>
            <person name="Calhoun S."/>
            <person name="Kuo A."/>
            <person name="Mondo S."/>
            <person name="Pangilinan J."/>
            <person name="Riley R."/>
            <person name="LaButti K."/>
            <person name="Andreopoulos B."/>
            <person name="Lipzen A."/>
            <person name="Chen C."/>
            <person name="Yanf M."/>
            <person name="Daum C."/>
            <person name="Ng V."/>
            <person name="Clum A."/>
            <person name="Steindorff A."/>
            <person name="Ohm R."/>
            <person name="Martin F."/>
            <person name="Silar P."/>
            <person name="Natvig D."/>
            <person name="Lalanne C."/>
            <person name="Gautier V."/>
            <person name="Ament-velasquez S.L."/>
            <person name="Kruys A."/>
            <person name="Hutchinson M.I."/>
            <person name="Powell A.J."/>
            <person name="Barry K."/>
            <person name="Miller A.N."/>
            <person name="Grigoriev I.V."/>
            <person name="Debuchy R."/>
            <person name="Gladieux P."/>
            <person name="Thoren M.H."/>
            <person name="Johannesson H."/>
        </authorList>
    </citation>
    <scope>NUCLEOTIDE SEQUENCE</scope>
    <source>
        <strain evidence="5">CBS 232.78</strain>
    </source>
</reference>
<evidence type="ECO:0000313" key="5">
    <source>
        <dbReference type="EMBL" id="KAK3366417.1"/>
    </source>
</evidence>
<reference evidence="5" key="1">
    <citation type="journal article" date="2023" name="Mol. Phylogenet. Evol.">
        <title>Genome-scale phylogeny and comparative genomics of the fungal order Sordariales.</title>
        <authorList>
            <person name="Hensen N."/>
            <person name="Bonometti L."/>
            <person name="Westerberg I."/>
            <person name="Brannstrom I.O."/>
            <person name="Guillou S."/>
            <person name="Cros-Aarteil S."/>
            <person name="Calhoun S."/>
            <person name="Haridas S."/>
            <person name="Kuo A."/>
            <person name="Mondo S."/>
            <person name="Pangilinan J."/>
            <person name="Riley R."/>
            <person name="LaButti K."/>
            <person name="Andreopoulos B."/>
            <person name="Lipzen A."/>
            <person name="Chen C."/>
            <person name="Yan M."/>
            <person name="Daum C."/>
            <person name="Ng V."/>
            <person name="Clum A."/>
            <person name="Steindorff A."/>
            <person name="Ohm R.A."/>
            <person name="Martin F."/>
            <person name="Silar P."/>
            <person name="Natvig D.O."/>
            <person name="Lalanne C."/>
            <person name="Gautier V."/>
            <person name="Ament-Velasquez S.L."/>
            <person name="Kruys A."/>
            <person name="Hutchinson M.I."/>
            <person name="Powell A.J."/>
            <person name="Barry K."/>
            <person name="Miller A.N."/>
            <person name="Grigoriev I.V."/>
            <person name="Debuchy R."/>
            <person name="Gladieux P."/>
            <person name="Hiltunen Thoren M."/>
            <person name="Johannesson H."/>
        </authorList>
    </citation>
    <scope>NUCLEOTIDE SEQUENCE</scope>
    <source>
        <strain evidence="5">CBS 232.78</strain>
    </source>
</reference>
<organism evidence="5 6">
    <name type="scientific">Podospora didyma</name>
    <dbReference type="NCBI Taxonomy" id="330526"/>
    <lineage>
        <taxon>Eukaryota</taxon>
        <taxon>Fungi</taxon>
        <taxon>Dikarya</taxon>
        <taxon>Ascomycota</taxon>
        <taxon>Pezizomycotina</taxon>
        <taxon>Sordariomycetes</taxon>
        <taxon>Sordariomycetidae</taxon>
        <taxon>Sordariales</taxon>
        <taxon>Podosporaceae</taxon>
        <taxon>Podospora</taxon>
    </lineage>
</organism>
<evidence type="ECO:0000313" key="6">
    <source>
        <dbReference type="Proteomes" id="UP001285441"/>
    </source>
</evidence>
<dbReference type="GO" id="GO:0008270">
    <property type="term" value="F:zinc ion binding"/>
    <property type="evidence" value="ECO:0007669"/>
    <property type="project" value="InterPro"/>
</dbReference>
<feature type="compositionally biased region" description="Low complexity" evidence="3">
    <location>
        <begin position="52"/>
        <end position="62"/>
    </location>
</feature>
<dbReference type="Gene3D" id="4.10.240.10">
    <property type="entry name" value="Zn(2)-C6 fungal-type DNA-binding domain"/>
    <property type="match status" value="1"/>
</dbReference>
<dbReference type="GO" id="GO:0003677">
    <property type="term" value="F:DNA binding"/>
    <property type="evidence" value="ECO:0007669"/>
    <property type="project" value="InterPro"/>
</dbReference>
<dbReference type="GO" id="GO:0000981">
    <property type="term" value="F:DNA-binding transcription factor activity, RNA polymerase II-specific"/>
    <property type="evidence" value="ECO:0007669"/>
    <property type="project" value="InterPro"/>
</dbReference>
<sequence length="767" mass="87453">MSGKSPPPPLLPPLPPPRASGPLQVIPLGPPPVPPSHRYSTRRLRPLLPSDVATPSSSTTRAPLPPPPRRRAVLAACIACRKRKSKANHGGRPKCVECTRRETDCAYDTGGDETPGRALKRRFADLENQASVFENIYRILRTRPQPEADAVLNRIRAGEDPETILRHVQHGDLLLQLSVIPESRYRYEFPFMITLPLRLQTPTNNYLSSLIYEWDRQSPPKDPQEDGLEPLNSMVSADQASNAGLHGPYLRPYHAAEVIDPLIDSAEPAEWTMVSSDNALMRTLLRAYFLHEHHWYTILHKDCFLADMSSGRSRFCSSLLVNALLAMACFCHRALPKRAEFWNPYTLGYQFHAEAKRLWESEQNRNRLTTVQAAILLNLVYSLNGADRLGQIYTSQAIAISKELGLFEKPADWESMSPKVRIVRTITAWGLYGYECEYVYHFLREPLLEMPPDLELPDVDNHPEWYSEVWLKYPLQQTLYPMHFGHSFKALCEFRAIMKDVSVGYYFGRPAPRPMPSLEIIVKLYSRLGAWYNKLPEPLTARKIIFPGQMKLHMHYCHVVANMFQPLVEPPLGSRGANRTISLFPPSDAFIFNGRSAQGVLLDAQIHYETVLRLYYLRHGFEGMDSFLLLLLSTIAFKSIQEIKLSKNGDDHQGSNDLSHLNTLRSTLILCAKGLYDQGRSWFLPQSIFRLVRDAMLDAEANLLQQFANIPDEVKENEDNRLRHIQSHWPVNIVDIRMSNPEEQQLTNLLRAYADLNLETASDYADD</sequence>
<dbReference type="Pfam" id="PF00172">
    <property type="entry name" value="Zn_clus"/>
    <property type="match status" value="1"/>
</dbReference>
<comment type="caution">
    <text evidence="5">The sequence shown here is derived from an EMBL/GenBank/DDBJ whole genome shotgun (WGS) entry which is preliminary data.</text>
</comment>
<dbReference type="CDD" id="cd00067">
    <property type="entry name" value="GAL4"/>
    <property type="match status" value="1"/>
</dbReference>
<evidence type="ECO:0000256" key="3">
    <source>
        <dbReference type="SAM" id="MobiDB-lite"/>
    </source>
</evidence>
<evidence type="ECO:0000256" key="2">
    <source>
        <dbReference type="ARBA" id="ARBA00023242"/>
    </source>
</evidence>
<evidence type="ECO:0000256" key="1">
    <source>
        <dbReference type="ARBA" id="ARBA00022723"/>
    </source>
</evidence>
<dbReference type="InterPro" id="IPR001138">
    <property type="entry name" value="Zn2Cys6_DnaBD"/>
</dbReference>